<keyword evidence="1" id="KW-1133">Transmembrane helix</keyword>
<name>Q2IY93_RHOP2</name>
<keyword evidence="1" id="KW-0812">Transmembrane</keyword>
<dbReference type="STRING" id="316058.RPB_2111"/>
<dbReference type="EMBL" id="CP000250">
    <property type="protein sequence ID" value="ABD06817.1"/>
    <property type="molecule type" value="Genomic_DNA"/>
</dbReference>
<evidence type="ECO:0000313" key="3">
    <source>
        <dbReference type="Proteomes" id="UP000008809"/>
    </source>
</evidence>
<gene>
    <name evidence="2" type="ordered locus">RPB_2111</name>
</gene>
<dbReference type="Proteomes" id="UP000008809">
    <property type="component" value="Chromosome"/>
</dbReference>
<sequence length="97" mass="10400">MPRSGKTRDPAGAPPASPIDLAFGRFVAAVALAVLLVGGGRPRRMPAGVRRRRGGDLLPHRQTAIRHAPLRTVRAASLLSRIRSDMIVETQFARANA</sequence>
<dbReference type="AlphaFoldDB" id="Q2IY93"/>
<protein>
    <submittedName>
        <fullName evidence="2">Uncharacterized protein</fullName>
    </submittedName>
</protein>
<proteinExistence type="predicted"/>
<accession>Q2IY93</accession>
<keyword evidence="1" id="KW-0472">Membrane</keyword>
<dbReference type="HOGENOM" id="CLU_2344783_0_0_5"/>
<dbReference type="KEGG" id="rpb:RPB_2111"/>
<reference evidence="2 3" key="1">
    <citation type="submission" date="2006-01" db="EMBL/GenBank/DDBJ databases">
        <title>Complete sequence of Rhodopseudomonas palustris HaA2.</title>
        <authorList>
            <consortium name="US DOE Joint Genome Institute"/>
            <person name="Copeland A."/>
            <person name="Lucas S."/>
            <person name="Lapidus A."/>
            <person name="Barry K."/>
            <person name="Detter J.C."/>
            <person name="Glavina T."/>
            <person name="Hammon N."/>
            <person name="Israni S."/>
            <person name="Pitluck S."/>
            <person name="Chain P."/>
            <person name="Malfatti S."/>
            <person name="Shin M."/>
            <person name="Vergez L."/>
            <person name="Schmutz J."/>
            <person name="Larimer F."/>
            <person name="Land M."/>
            <person name="Hauser L."/>
            <person name="Pelletier D.A."/>
            <person name="Kyrpides N."/>
            <person name="Anderson I."/>
            <person name="Oda Y."/>
            <person name="Harwood C.S."/>
            <person name="Richardson P."/>
        </authorList>
    </citation>
    <scope>NUCLEOTIDE SEQUENCE [LARGE SCALE GENOMIC DNA]</scope>
    <source>
        <strain evidence="2 3">HaA2</strain>
    </source>
</reference>
<evidence type="ECO:0000256" key="1">
    <source>
        <dbReference type="SAM" id="Phobius"/>
    </source>
</evidence>
<evidence type="ECO:0000313" key="2">
    <source>
        <dbReference type="EMBL" id="ABD06817.1"/>
    </source>
</evidence>
<keyword evidence="3" id="KW-1185">Reference proteome</keyword>
<feature type="transmembrane region" description="Helical" evidence="1">
    <location>
        <begin position="22"/>
        <end position="42"/>
    </location>
</feature>
<organism evidence="2 3">
    <name type="scientific">Rhodopseudomonas palustris (strain HaA2)</name>
    <dbReference type="NCBI Taxonomy" id="316058"/>
    <lineage>
        <taxon>Bacteria</taxon>
        <taxon>Pseudomonadati</taxon>
        <taxon>Pseudomonadota</taxon>
        <taxon>Alphaproteobacteria</taxon>
        <taxon>Hyphomicrobiales</taxon>
        <taxon>Nitrobacteraceae</taxon>
        <taxon>Rhodopseudomonas</taxon>
    </lineage>
</organism>